<dbReference type="PROSITE" id="PS50885">
    <property type="entry name" value="HAMP"/>
    <property type="match status" value="1"/>
</dbReference>
<dbReference type="Pfam" id="PF00512">
    <property type="entry name" value="HisKA"/>
    <property type="match status" value="1"/>
</dbReference>
<dbReference type="InterPro" id="IPR036097">
    <property type="entry name" value="HisK_dim/P_sf"/>
</dbReference>
<dbReference type="Gene3D" id="1.10.287.130">
    <property type="match status" value="1"/>
</dbReference>
<dbReference type="InterPro" id="IPR036890">
    <property type="entry name" value="HATPase_C_sf"/>
</dbReference>
<dbReference type="SUPFAM" id="SSF55874">
    <property type="entry name" value="ATPase domain of HSP90 chaperone/DNA topoisomerase II/histidine kinase"/>
    <property type="match status" value="1"/>
</dbReference>
<evidence type="ECO:0000256" key="9">
    <source>
        <dbReference type="ARBA" id="ARBA00023012"/>
    </source>
</evidence>
<keyword evidence="10 12" id="KW-0472">Membrane</keyword>
<dbReference type="Pfam" id="PF00672">
    <property type="entry name" value="HAMP"/>
    <property type="match status" value="1"/>
</dbReference>
<dbReference type="SUPFAM" id="SSF158472">
    <property type="entry name" value="HAMP domain-like"/>
    <property type="match status" value="1"/>
</dbReference>
<dbReference type="SUPFAM" id="SSF47384">
    <property type="entry name" value="Homodimeric domain of signal transducing histidine kinase"/>
    <property type="match status" value="1"/>
</dbReference>
<evidence type="ECO:0000313" key="15">
    <source>
        <dbReference type="EMBL" id="UUI70817.1"/>
    </source>
</evidence>
<evidence type="ECO:0000313" key="16">
    <source>
        <dbReference type="Proteomes" id="UP001316384"/>
    </source>
</evidence>
<dbReference type="EC" id="2.7.13.3" evidence="3"/>
<reference evidence="15 16" key="1">
    <citation type="submission" date="2022-07" db="EMBL/GenBank/DDBJ databases">
        <title>Novel species in genus cellulomonas.</title>
        <authorList>
            <person name="Ye L."/>
        </authorList>
    </citation>
    <scope>NUCLEOTIDE SEQUENCE [LARGE SCALE GENOMIC DNA]</scope>
    <source>
        <strain evidence="16">zg-B89</strain>
    </source>
</reference>
<keyword evidence="4" id="KW-0597">Phosphoprotein</keyword>
<comment type="subcellular location">
    <subcellularLocation>
        <location evidence="2">Cell membrane</location>
    </subcellularLocation>
</comment>
<name>A0ABY5KJY0_9CELL</name>
<protein>
    <recommendedName>
        <fullName evidence="3">histidine kinase</fullName>
        <ecNumber evidence="3">2.7.13.3</ecNumber>
    </recommendedName>
</protein>
<dbReference type="Proteomes" id="UP001316384">
    <property type="component" value="Chromosome"/>
</dbReference>
<dbReference type="RefSeq" id="WP_227576159.1">
    <property type="nucleotide sequence ID" value="NZ_CP101987.1"/>
</dbReference>
<dbReference type="PANTHER" id="PTHR45436">
    <property type="entry name" value="SENSOR HISTIDINE KINASE YKOH"/>
    <property type="match status" value="1"/>
</dbReference>
<organism evidence="15 16">
    <name type="scientific">Cellulomonas xiejunii</name>
    <dbReference type="NCBI Taxonomy" id="2968083"/>
    <lineage>
        <taxon>Bacteria</taxon>
        <taxon>Bacillati</taxon>
        <taxon>Actinomycetota</taxon>
        <taxon>Actinomycetes</taxon>
        <taxon>Micrococcales</taxon>
        <taxon>Cellulomonadaceae</taxon>
        <taxon>Cellulomonas</taxon>
    </lineage>
</organism>
<evidence type="ECO:0000256" key="11">
    <source>
        <dbReference type="SAM" id="MobiDB-lite"/>
    </source>
</evidence>
<dbReference type="CDD" id="cd00082">
    <property type="entry name" value="HisKA"/>
    <property type="match status" value="1"/>
</dbReference>
<accession>A0ABY5KJY0</accession>
<feature type="transmembrane region" description="Helical" evidence="12">
    <location>
        <begin position="202"/>
        <end position="225"/>
    </location>
</feature>
<dbReference type="PROSITE" id="PS50109">
    <property type="entry name" value="HIS_KIN"/>
    <property type="match status" value="1"/>
</dbReference>
<keyword evidence="16" id="KW-1185">Reference proteome</keyword>
<dbReference type="SMART" id="SM00304">
    <property type="entry name" value="HAMP"/>
    <property type="match status" value="1"/>
</dbReference>
<evidence type="ECO:0000256" key="5">
    <source>
        <dbReference type="ARBA" id="ARBA00022679"/>
    </source>
</evidence>
<dbReference type="InterPro" id="IPR003594">
    <property type="entry name" value="HATPase_dom"/>
</dbReference>
<evidence type="ECO:0000256" key="6">
    <source>
        <dbReference type="ARBA" id="ARBA00022692"/>
    </source>
</evidence>
<gene>
    <name evidence="15" type="ORF">NP048_13575</name>
</gene>
<evidence type="ECO:0000256" key="8">
    <source>
        <dbReference type="ARBA" id="ARBA00022989"/>
    </source>
</evidence>
<keyword evidence="8 12" id="KW-1133">Transmembrane helix</keyword>
<feature type="region of interest" description="Disordered" evidence="11">
    <location>
        <begin position="1"/>
        <end position="22"/>
    </location>
</feature>
<dbReference type="Gene3D" id="6.10.340.10">
    <property type="match status" value="1"/>
</dbReference>
<evidence type="ECO:0000256" key="7">
    <source>
        <dbReference type="ARBA" id="ARBA00022777"/>
    </source>
</evidence>
<dbReference type="GO" id="GO:0016301">
    <property type="term" value="F:kinase activity"/>
    <property type="evidence" value="ECO:0007669"/>
    <property type="project" value="UniProtKB-KW"/>
</dbReference>
<dbReference type="InterPro" id="IPR003661">
    <property type="entry name" value="HisK_dim/P_dom"/>
</dbReference>
<dbReference type="PRINTS" id="PR00344">
    <property type="entry name" value="BCTRLSENSOR"/>
</dbReference>
<feature type="domain" description="Histidine kinase" evidence="13">
    <location>
        <begin position="286"/>
        <end position="497"/>
    </location>
</feature>
<dbReference type="InterPro" id="IPR004358">
    <property type="entry name" value="Sig_transdc_His_kin-like_C"/>
</dbReference>
<keyword evidence="6 12" id="KW-0812">Transmembrane</keyword>
<evidence type="ECO:0000256" key="2">
    <source>
        <dbReference type="ARBA" id="ARBA00004236"/>
    </source>
</evidence>
<dbReference type="Pfam" id="PF02518">
    <property type="entry name" value="HATPase_c"/>
    <property type="match status" value="1"/>
</dbReference>
<dbReference type="InterPro" id="IPR050428">
    <property type="entry name" value="TCS_sensor_his_kinase"/>
</dbReference>
<sequence>MRNGPTTGRAPTVPTDAARRPAPHVTVRGRLMTSVVALTAAAMTISGVTGLALQLRATDARIDESLTRAVSALRTSVVEGEPQPDGSRVPWTSVQTLLQKAVEARVPGEHEGVLSMLDGTFFMRPADETRAVRLDTDEELMAWLRALPTGDPLAGFPRTVRTSVTEYRLVAVPVHLEADPAVAGMFVVASDRTAQNAGVWRIFLTYSAVGVAALIVTSLVAWFVVGRMLRPVRVLRDTVRRVTESDLSERIEVTGKDDLADLAASVNSMLQRLERAFGSQRELLDDVGHELRTPLTIVRGHLELLDPGDEADVRATQSLALDELDRMQRLVDDLVTLATVDRPDFVRRAPVDVGRLTDDVLEKARGLGERRFVVVARADVVVDVDAQRITQAWLQLLANAVRFSAAGAVVRLGSEVADGRLLVWVRDEGPGVPPEEESRIFERFHRGQADRVQHGAGLGLPIVAAIAAAHGGRVFLEHPPPGAGPGVGFVLDLPAVGLVDGEAESFELVEPHR</sequence>
<dbReference type="CDD" id="cd00075">
    <property type="entry name" value="HATPase"/>
    <property type="match status" value="1"/>
</dbReference>
<dbReference type="CDD" id="cd06225">
    <property type="entry name" value="HAMP"/>
    <property type="match status" value="1"/>
</dbReference>
<dbReference type="EMBL" id="CP101987">
    <property type="protein sequence ID" value="UUI70817.1"/>
    <property type="molecule type" value="Genomic_DNA"/>
</dbReference>
<proteinExistence type="predicted"/>
<evidence type="ECO:0000256" key="1">
    <source>
        <dbReference type="ARBA" id="ARBA00000085"/>
    </source>
</evidence>
<keyword evidence="9" id="KW-0902">Two-component regulatory system</keyword>
<dbReference type="PANTHER" id="PTHR45436:SF5">
    <property type="entry name" value="SENSOR HISTIDINE KINASE TRCS"/>
    <property type="match status" value="1"/>
</dbReference>
<evidence type="ECO:0000256" key="12">
    <source>
        <dbReference type="SAM" id="Phobius"/>
    </source>
</evidence>
<evidence type="ECO:0000256" key="10">
    <source>
        <dbReference type="ARBA" id="ARBA00023136"/>
    </source>
</evidence>
<dbReference type="InterPro" id="IPR003660">
    <property type="entry name" value="HAMP_dom"/>
</dbReference>
<evidence type="ECO:0000256" key="4">
    <source>
        <dbReference type="ARBA" id="ARBA00022553"/>
    </source>
</evidence>
<evidence type="ECO:0000256" key="3">
    <source>
        <dbReference type="ARBA" id="ARBA00012438"/>
    </source>
</evidence>
<dbReference type="InterPro" id="IPR005467">
    <property type="entry name" value="His_kinase_dom"/>
</dbReference>
<dbReference type="Gene3D" id="3.30.565.10">
    <property type="entry name" value="Histidine kinase-like ATPase, C-terminal domain"/>
    <property type="match status" value="1"/>
</dbReference>
<dbReference type="SMART" id="SM00387">
    <property type="entry name" value="HATPase_c"/>
    <property type="match status" value="1"/>
</dbReference>
<comment type="catalytic activity">
    <reaction evidence="1">
        <text>ATP + protein L-histidine = ADP + protein N-phospho-L-histidine.</text>
        <dbReference type="EC" id="2.7.13.3"/>
    </reaction>
</comment>
<evidence type="ECO:0000259" key="13">
    <source>
        <dbReference type="PROSITE" id="PS50109"/>
    </source>
</evidence>
<dbReference type="SMART" id="SM00388">
    <property type="entry name" value="HisKA"/>
    <property type="match status" value="1"/>
</dbReference>
<keyword evidence="5" id="KW-0808">Transferase</keyword>
<keyword evidence="7 15" id="KW-0418">Kinase</keyword>
<feature type="transmembrane region" description="Helical" evidence="12">
    <location>
        <begin position="31"/>
        <end position="53"/>
    </location>
</feature>
<feature type="domain" description="HAMP" evidence="14">
    <location>
        <begin position="226"/>
        <end position="278"/>
    </location>
</feature>
<evidence type="ECO:0000259" key="14">
    <source>
        <dbReference type="PROSITE" id="PS50885"/>
    </source>
</evidence>